<evidence type="ECO:0000313" key="1">
    <source>
        <dbReference type="EMBL" id="CCK84604.1"/>
    </source>
</evidence>
<dbReference type="Pfam" id="PF12900">
    <property type="entry name" value="Pyridox_ox_2"/>
    <property type="match status" value="1"/>
</dbReference>
<dbReference type="AlphaFoldDB" id="K0NRE6"/>
<dbReference type="Proteomes" id="UP000009325">
    <property type="component" value="Unassembled WGS sequence"/>
</dbReference>
<dbReference type="Gene3D" id="2.30.110.10">
    <property type="entry name" value="Electron Transport, Fmn-binding Protein, Chain A"/>
    <property type="match status" value="1"/>
</dbReference>
<dbReference type="RefSeq" id="WP_009558706.1">
    <property type="nucleotide sequence ID" value="NZ_CALZ01000160.1"/>
</dbReference>
<accession>K0NRE6</accession>
<gene>
    <name evidence="1" type="ORF">BN146_10390</name>
</gene>
<dbReference type="EMBL" id="CALZ01000160">
    <property type="protein sequence ID" value="CCK84604.1"/>
    <property type="molecule type" value="Genomic_DNA"/>
</dbReference>
<proteinExistence type="predicted"/>
<evidence type="ECO:0000313" key="2">
    <source>
        <dbReference type="Proteomes" id="UP000009325"/>
    </source>
</evidence>
<name>K0NRE6_9LACO</name>
<protein>
    <submittedName>
        <fullName evidence="1">5-NITROIMIDAZOLE ANTIBIOTIC RESISTANCE PROTEIN</fullName>
    </submittedName>
</protein>
<comment type="caution">
    <text evidence="1">The sequence shown here is derived from an EMBL/GenBank/DDBJ whole genome shotgun (WGS) entry which is preliminary data.</text>
</comment>
<dbReference type="PANTHER" id="PTHR34071:SF2">
    <property type="entry name" value="FLAVIN-NUCLEOTIDE-BINDING PROTEIN"/>
    <property type="match status" value="1"/>
</dbReference>
<dbReference type="SUPFAM" id="SSF50475">
    <property type="entry name" value="FMN-binding split barrel"/>
    <property type="match status" value="1"/>
</dbReference>
<dbReference type="PANTHER" id="PTHR34071">
    <property type="entry name" value="5-NITROIMIDAZOLE ANTIBIOTICS RESISTANCE PROTEIN, NIMA-FAMILY-RELATED PROTEIN-RELATED"/>
    <property type="match status" value="1"/>
</dbReference>
<dbReference type="InterPro" id="IPR012349">
    <property type="entry name" value="Split_barrel_FMN-bd"/>
</dbReference>
<dbReference type="InterPro" id="IPR024747">
    <property type="entry name" value="Pyridox_Oxase-rel"/>
</dbReference>
<reference evidence="1 2" key="1">
    <citation type="submission" date="2012-08" db="EMBL/GenBank/DDBJ databases">
        <title>Draft Genome Sequences of Lactobacillus equicursoris CIP 110162T, isolated from thoroughbred racehorse feces and Lactobacillus sp. CRBIP 24.137 isolated from urine of human.</title>
        <authorList>
            <person name="Cousin S."/>
            <person name="Loux V."/>
            <person name="Ma L."/>
            <person name="Creno S."/>
            <person name="Clermont D."/>
            <person name="Bizet C."/>
            <person name="Bouchier C."/>
        </authorList>
    </citation>
    <scope>NUCLEOTIDE SEQUENCE [LARGE SCALE GENOMIC DNA]</scope>
    <source>
        <strain evidence="1 2">66c</strain>
    </source>
</reference>
<organism evidence="1 2">
    <name type="scientific">Lactobacillus equicursoris 66c</name>
    <dbReference type="NCBI Taxonomy" id="872326"/>
    <lineage>
        <taxon>Bacteria</taxon>
        <taxon>Bacillati</taxon>
        <taxon>Bacillota</taxon>
        <taxon>Bacilli</taxon>
        <taxon>Lactobacillales</taxon>
        <taxon>Lactobacillaceae</taxon>
        <taxon>Lactobacillus</taxon>
    </lineage>
</organism>
<sequence length="155" mass="17572">MRRKDREVTDQDEIFDILKRCQTLRLSMNNGQYPYTVPVSFAAEKIDGKVVIYFHGAKEGTKVDLLRSNPNVCVEGDIFHQAVAVSHSYTVRYESVIGFGQSELINDKTETLHALKLIMDHYGFHDDLDENNPGLNYLLAGKIVLEQLTGKRNLG</sequence>
<dbReference type="OrthoDB" id="9794935at2"/>